<dbReference type="Proteomes" id="UP000595792">
    <property type="component" value="Chromosome"/>
</dbReference>
<gene>
    <name evidence="1" type="ORF">I5Q84_05190</name>
</gene>
<dbReference type="EMBL" id="CP065315">
    <property type="protein sequence ID" value="QQR06882.1"/>
    <property type="molecule type" value="Genomic_DNA"/>
</dbReference>
<evidence type="ECO:0008006" key="3">
    <source>
        <dbReference type="Google" id="ProtNLM"/>
    </source>
</evidence>
<evidence type="ECO:0000313" key="2">
    <source>
        <dbReference type="Proteomes" id="UP000595792"/>
    </source>
</evidence>
<dbReference type="KEGG" id="fpla:A4U99_04945"/>
<reference evidence="1 2" key="1">
    <citation type="submission" date="2020-11" db="EMBL/GenBank/DDBJ databases">
        <title>Closed and high quality bacterial genomes of the OMM12 community.</title>
        <authorList>
            <person name="Marbouty M."/>
            <person name="Lamy-Besnier Q."/>
            <person name="Debarbieux L."/>
            <person name="Koszul R."/>
        </authorList>
    </citation>
    <scope>NUCLEOTIDE SEQUENCE [LARGE SCALE GENOMIC DNA]</scope>
    <source>
        <strain evidence="1 2">YL31</strain>
    </source>
</reference>
<dbReference type="RefSeq" id="WP_065534249.1">
    <property type="nucleotide sequence ID" value="NZ_CP015406.2"/>
</dbReference>
<name>A0AAX1KLS2_FLAPL</name>
<protein>
    <recommendedName>
        <fullName evidence="3">Phage tail protein</fullName>
    </recommendedName>
</protein>
<evidence type="ECO:0000313" key="1">
    <source>
        <dbReference type="EMBL" id="QQR06882.1"/>
    </source>
</evidence>
<dbReference type="AlphaFoldDB" id="A0AAX1KLS2"/>
<proteinExistence type="predicted"/>
<sequence length="192" mass="20338">MSKVKVGAKYPCFAPIATEPEDALPTYSKPITVIGELISANLTITLASGELHSDDALNLKVSDFVSGQVAMTTDGLDDEPAEAIYGATAEEGLVKYNVGDEAPYGGLAYYCQMRSKAGGIYYKGYYFPKVQAAMGNDNSSTKGSSVTFSTNNTNFTVMKAENGDWMHTEILDSESAAKAWVASVLTTTVPGG</sequence>
<accession>A0AAX1KLS2</accession>
<organism evidence="1 2">
    <name type="scientific">Flavonifractor plautii</name>
    <name type="common">Fusobacterium plautii</name>
    <dbReference type="NCBI Taxonomy" id="292800"/>
    <lineage>
        <taxon>Bacteria</taxon>
        <taxon>Bacillati</taxon>
        <taxon>Bacillota</taxon>
        <taxon>Clostridia</taxon>
        <taxon>Eubacteriales</taxon>
        <taxon>Oscillospiraceae</taxon>
        <taxon>Flavonifractor</taxon>
    </lineage>
</organism>